<accession>A0A081RIM1</accession>
<dbReference type="OrthoDB" id="9760333at2"/>
<dbReference type="InterPro" id="IPR036942">
    <property type="entry name" value="Beta-barrel_TonB_sf"/>
</dbReference>
<dbReference type="Gene3D" id="2.40.170.20">
    <property type="entry name" value="TonB-dependent receptor, beta-barrel domain"/>
    <property type="match status" value="1"/>
</dbReference>
<keyword evidence="3" id="KW-0998">Cell outer membrane</keyword>
<evidence type="ECO:0000256" key="3">
    <source>
        <dbReference type="ARBA" id="ARBA00023237"/>
    </source>
</evidence>
<evidence type="ECO:0000313" key="6">
    <source>
        <dbReference type="Proteomes" id="UP000028411"/>
    </source>
</evidence>
<comment type="caution">
    <text evidence="5">The sequence shown here is derived from an EMBL/GenBank/DDBJ whole genome shotgun (WGS) entry which is preliminary data.</text>
</comment>
<evidence type="ECO:0000256" key="2">
    <source>
        <dbReference type="ARBA" id="ARBA00023136"/>
    </source>
</evidence>
<dbReference type="AlphaFoldDB" id="A0A081RIM1"/>
<evidence type="ECO:0000313" key="5">
    <source>
        <dbReference type="EMBL" id="KEQ55044.1"/>
    </source>
</evidence>
<evidence type="ECO:0000256" key="1">
    <source>
        <dbReference type="ARBA" id="ARBA00004442"/>
    </source>
</evidence>
<keyword evidence="2" id="KW-0472">Membrane</keyword>
<dbReference type="Proteomes" id="UP000028411">
    <property type="component" value="Unassembled WGS sequence"/>
</dbReference>
<dbReference type="RefSeq" id="WP_051749597.1">
    <property type="nucleotide sequence ID" value="NZ_JFHR01000003.1"/>
</dbReference>
<protein>
    <recommendedName>
        <fullName evidence="4">TonB-dependent receptor-like beta-barrel domain-containing protein</fullName>
    </recommendedName>
</protein>
<name>A0A081RIM1_SPHCR</name>
<feature type="domain" description="TonB-dependent receptor-like beta-barrel" evidence="4">
    <location>
        <begin position="13"/>
        <end position="70"/>
    </location>
</feature>
<dbReference type="InterPro" id="IPR000531">
    <property type="entry name" value="Beta-barrel_TonB"/>
</dbReference>
<dbReference type="Pfam" id="PF00593">
    <property type="entry name" value="TonB_dep_Rec_b-barrel"/>
    <property type="match status" value="1"/>
</dbReference>
<reference evidence="5 6" key="1">
    <citation type="submission" date="2014-02" db="EMBL/GenBank/DDBJ databases">
        <title>Whole genome sequence of Sphingobium chlorophenolicum NBRC 16172.</title>
        <authorList>
            <person name="Gan H.M."/>
            <person name="Gan H.Y."/>
            <person name="Chew T.H."/>
            <person name="Savka M.A."/>
        </authorList>
    </citation>
    <scope>NUCLEOTIDE SEQUENCE [LARGE SCALE GENOMIC DNA]</scope>
    <source>
        <strain evidence="5 6">NBRC 16172</strain>
    </source>
</reference>
<evidence type="ECO:0000259" key="4">
    <source>
        <dbReference type="Pfam" id="PF00593"/>
    </source>
</evidence>
<dbReference type="GO" id="GO:0009279">
    <property type="term" value="C:cell outer membrane"/>
    <property type="evidence" value="ECO:0007669"/>
    <property type="project" value="UniProtKB-SubCell"/>
</dbReference>
<sequence length="71" mass="7797">MSACLATGAFRDEQVSRAVFGEATIRATPRLAVTLGGRYQYDRQDREGALGPFVVDCRRSFDAFLPRVSVA</sequence>
<comment type="subcellular location">
    <subcellularLocation>
        <location evidence="1">Cell outer membrane</location>
    </subcellularLocation>
</comment>
<dbReference type="SUPFAM" id="SSF56935">
    <property type="entry name" value="Porins"/>
    <property type="match status" value="1"/>
</dbReference>
<proteinExistence type="predicted"/>
<dbReference type="PATRIC" id="fig|46429.4.peg.580"/>
<dbReference type="EMBL" id="JFHR01000003">
    <property type="protein sequence ID" value="KEQ55044.1"/>
    <property type="molecule type" value="Genomic_DNA"/>
</dbReference>
<gene>
    <name evidence="5" type="ORF">BV95_00593</name>
</gene>
<organism evidence="5 6">
    <name type="scientific">Sphingobium chlorophenolicum</name>
    <dbReference type="NCBI Taxonomy" id="46429"/>
    <lineage>
        <taxon>Bacteria</taxon>
        <taxon>Pseudomonadati</taxon>
        <taxon>Pseudomonadota</taxon>
        <taxon>Alphaproteobacteria</taxon>
        <taxon>Sphingomonadales</taxon>
        <taxon>Sphingomonadaceae</taxon>
        <taxon>Sphingobium</taxon>
    </lineage>
</organism>